<dbReference type="STRING" id="1716141.STSP_08710"/>
<evidence type="ECO:0000256" key="12">
    <source>
        <dbReference type="ARBA" id="ARBA00031533"/>
    </source>
</evidence>
<dbReference type="EMBL" id="LOHS01000034">
    <property type="protein sequence ID" value="OAH15764.1"/>
    <property type="molecule type" value="Genomic_DNA"/>
</dbReference>
<dbReference type="GO" id="GO:0008237">
    <property type="term" value="F:metallopeptidase activity"/>
    <property type="evidence" value="ECO:0007669"/>
    <property type="project" value="UniProtKB-KW"/>
</dbReference>
<proteinExistence type="inferred from homology"/>
<dbReference type="GO" id="GO:0008270">
    <property type="term" value="F:zinc ion binding"/>
    <property type="evidence" value="ECO:0007669"/>
    <property type="project" value="InterPro"/>
</dbReference>
<feature type="domain" description="Aminopeptidase N-like N-terminal" evidence="16">
    <location>
        <begin position="53"/>
        <end position="224"/>
    </location>
</feature>
<keyword evidence="6" id="KW-0645">Protease</keyword>
<dbReference type="PANTHER" id="PTHR11533">
    <property type="entry name" value="PROTEASE M1 ZINC METALLOPROTEASE"/>
    <property type="match status" value="1"/>
</dbReference>
<dbReference type="CDD" id="cd09603">
    <property type="entry name" value="M1_APN_like"/>
    <property type="match status" value="1"/>
</dbReference>
<name>A0A177HZJ8_9ACTN</name>
<dbReference type="Gene3D" id="1.10.390.10">
    <property type="entry name" value="Neutral Protease Domain 2"/>
    <property type="match status" value="1"/>
</dbReference>
<evidence type="ECO:0000256" key="8">
    <source>
        <dbReference type="ARBA" id="ARBA00022801"/>
    </source>
</evidence>
<dbReference type="EC" id="3.4.11.2" evidence="4"/>
<dbReference type="OrthoDB" id="100605at2"/>
<dbReference type="InterPro" id="IPR001930">
    <property type="entry name" value="Peptidase_M1"/>
</dbReference>
<comment type="caution">
    <text evidence="17">The sequence shown here is derived from an EMBL/GenBank/DDBJ whole genome shotgun (WGS) entry which is preliminary data.</text>
</comment>
<keyword evidence="18" id="KW-1185">Reference proteome</keyword>
<comment type="similarity">
    <text evidence="3">Belongs to the peptidase M1 family.</text>
</comment>
<keyword evidence="14" id="KW-0732">Signal</keyword>
<keyword evidence="17" id="KW-0031">Aminopeptidase</keyword>
<dbReference type="Pfam" id="PF01433">
    <property type="entry name" value="Peptidase_M1"/>
    <property type="match status" value="1"/>
</dbReference>
<evidence type="ECO:0000313" key="17">
    <source>
        <dbReference type="EMBL" id="OAH15764.1"/>
    </source>
</evidence>
<comment type="cofactor">
    <cofactor evidence="2">
        <name>Zn(2+)</name>
        <dbReference type="ChEBI" id="CHEBI:29105"/>
    </cofactor>
</comment>
<feature type="region of interest" description="Disordered" evidence="13">
    <location>
        <begin position="240"/>
        <end position="259"/>
    </location>
</feature>
<feature type="domain" description="Peptidase M1 membrane alanine aminopeptidase" evidence="15">
    <location>
        <begin position="326"/>
        <end position="490"/>
    </location>
</feature>
<feature type="chain" id="PRO_5039163668" description="Aminopeptidase N" evidence="14">
    <location>
        <begin position="24"/>
        <end position="500"/>
    </location>
</feature>
<dbReference type="InterPro" id="IPR042097">
    <property type="entry name" value="Aminopeptidase_N-like_N_sf"/>
</dbReference>
<dbReference type="InterPro" id="IPR050344">
    <property type="entry name" value="Peptidase_M1_aminopeptidases"/>
</dbReference>
<dbReference type="Gene3D" id="2.60.40.1730">
    <property type="entry name" value="tricorn interacting facor f3 domain"/>
    <property type="match status" value="1"/>
</dbReference>
<keyword evidence="10" id="KW-0482">Metalloprotease</keyword>
<protein>
    <recommendedName>
        <fullName evidence="5">Aminopeptidase N</fullName>
        <ecNumber evidence="4">3.4.11.2</ecNumber>
    </recommendedName>
    <alternativeName>
        <fullName evidence="11">Alanine aminopeptidase</fullName>
    </alternativeName>
    <alternativeName>
        <fullName evidence="12">Lysyl aminopeptidase</fullName>
    </alternativeName>
</protein>
<evidence type="ECO:0000256" key="3">
    <source>
        <dbReference type="ARBA" id="ARBA00010136"/>
    </source>
</evidence>
<sequence>MANAAVPAVAAVALALSACSLSACSPGVERTAGAAGLHDPYFPKMGNGGYDVTHYDLKIDYDPASRRLTGETEITARATQALSAFNLDLRGLSVEAVTVDGTDARVDRAGQELTVRPPGTLAEGDTFRTVVRYSGIPGTITDPDGSREGWLPTADGALALGEPTGSMAWFPGNHHPSDKAAYDVQVTVPEGLQAVSNGELRREQTQNGRTTFTWHTPEPMASYVATVAIGTFDMNRYETKADGDGENGENGKSGKGLPVLTAVDPAQADQSEKPLDEIPDVLAWAEENFGPYPFSTSGAIIERPGDADYALETATRPVFPGAPETDLLVHEVAHEWFGNSVTPKSWQDMWLNEGFATYAEWLWQEDHGGDSAQQTFDALYRGGHGDAAPENDAEEGTEDKTEDQAETEAIWSFAPADPPSAAEISDVTVYLRGAMVLHKIRQTVGDDTFHDILKGWTVAHRHGNANTADFTAYVEKKAPGKDFTGIWDDWLYGKGKPDHA</sequence>
<evidence type="ECO:0000256" key="4">
    <source>
        <dbReference type="ARBA" id="ARBA00012564"/>
    </source>
</evidence>
<evidence type="ECO:0000259" key="16">
    <source>
        <dbReference type="Pfam" id="PF17900"/>
    </source>
</evidence>
<evidence type="ECO:0000256" key="14">
    <source>
        <dbReference type="SAM" id="SignalP"/>
    </source>
</evidence>
<dbReference type="RefSeq" id="WP_067272183.1">
    <property type="nucleotide sequence ID" value="NZ_LOHS01000034.1"/>
</dbReference>
<evidence type="ECO:0000256" key="1">
    <source>
        <dbReference type="ARBA" id="ARBA00000098"/>
    </source>
</evidence>
<evidence type="ECO:0000313" key="18">
    <source>
        <dbReference type="Proteomes" id="UP000077381"/>
    </source>
</evidence>
<dbReference type="InterPro" id="IPR027268">
    <property type="entry name" value="Peptidase_M4/M1_CTD_sf"/>
</dbReference>
<keyword evidence="7" id="KW-0479">Metal-binding</keyword>
<evidence type="ECO:0000259" key="15">
    <source>
        <dbReference type="Pfam" id="PF01433"/>
    </source>
</evidence>
<evidence type="ECO:0000256" key="9">
    <source>
        <dbReference type="ARBA" id="ARBA00022833"/>
    </source>
</evidence>
<dbReference type="InterPro" id="IPR045357">
    <property type="entry name" value="Aminopeptidase_N-like_N"/>
</dbReference>
<dbReference type="Pfam" id="PF17900">
    <property type="entry name" value="Peptidase_M1_N"/>
    <property type="match status" value="1"/>
</dbReference>
<evidence type="ECO:0000256" key="11">
    <source>
        <dbReference type="ARBA" id="ARBA00029811"/>
    </source>
</evidence>
<accession>A0A177HZJ8</accession>
<dbReference type="GO" id="GO:0006508">
    <property type="term" value="P:proteolysis"/>
    <property type="evidence" value="ECO:0007669"/>
    <property type="project" value="UniProtKB-KW"/>
</dbReference>
<comment type="catalytic activity">
    <reaction evidence="1">
        <text>Release of an N-terminal amino acid, Xaa-|-Yaa- from a peptide, amide or arylamide. Xaa is preferably Ala, but may be most amino acids including Pro (slow action). When a terminal hydrophobic residue is followed by a prolyl residue, the two may be released as an intact Xaa-Pro dipeptide.</text>
        <dbReference type="EC" id="3.4.11.2"/>
    </reaction>
</comment>
<keyword evidence="9" id="KW-0862">Zinc</keyword>
<dbReference type="InterPro" id="IPR014782">
    <property type="entry name" value="Peptidase_M1_dom"/>
</dbReference>
<evidence type="ECO:0000256" key="7">
    <source>
        <dbReference type="ARBA" id="ARBA00022723"/>
    </source>
</evidence>
<dbReference type="SUPFAM" id="SSF55486">
    <property type="entry name" value="Metalloproteases ('zincins'), catalytic domain"/>
    <property type="match status" value="1"/>
</dbReference>
<dbReference type="GO" id="GO:0016285">
    <property type="term" value="F:alanyl aminopeptidase activity"/>
    <property type="evidence" value="ECO:0007669"/>
    <property type="project" value="UniProtKB-EC"/>
</dbReference>
<dbReference type="PATRIC" id="fig|1716141.3.peg.920"/>
<dbReference type="PRINTS" id="PR00756">
    <property type="entry name" value="ALADIPTASE"/>
</dbReference>
<dbReference type="AlphaFoldDB" id="A0A177HZJ8"/>
<evidence type="ECO:0000256" key="2">
    <source>
        <dbReference type="ARBA" id="ARBA00001947"/>
    </source>
</evidence>
<dbReference type="SUPFAM" id="SSF63737">
    <property type="entry name" value="Leukotriene A4 hydrolase N-terminal domain"/>
    <property type="match status" value="1"/>
</dbReference>
<dbReference type="Proteomes" id="UP000077381">
    <property type="component" value="Unassembled WGS sequence"/>
</dbReference>
<evidence type="ECO:0000256" key="13">
    <source>
        <dbReference type="SAM" id="MobiDB-lite"/>
    </source>
</evidence>
<reference evidence="17 18" key="1">
    <citation type="submission" date="2015-12" db="EMBL/GenBank/DDBJ databases">
        <title>Genome sequence of Streptomyces sp. G25.</title>
        <authorList>
            <person name="Poehlein A."/>
            <person name="Roettig A."/>
            <person name="Hiessl S."/>
            <person name="Hauschild P."/>
            <person name="Schauer J."/>
            <person name="Madkour M.H."/>
            <person name="Al-Ansari A.M."/>
            <person name="Almakishah N.H."/>
            <person name="Steinbuechel A."/>
            <person name="Daniel R."/>
        </authorList>
    </citation>
    <scope>NUCLEOTIDE SEQUENCE [LARGE SCALE GENOMIC DNA]</scope>
    <source>
        <strain evidence="18">G25(2015)</strain>
    </source>
</reference>
<feature type="signal peptide" evidence="14">
    <location>
        <begin position="1"/>
        <end position="23"/>
    </location>
</feature>
<evidence type="ECO:0000256" key="10">
    <source>
        <dbReference type="ARBA" id="ARBA00023049"/>
    </source>
</evidence>
<dbReference type="PANTHER" id="PTHR11533:SF297">
    <property type="entry name" value="AMINOPEPTIDASE N"/>
    <property type="match status" value="1"/>
</dbReference>
<feature type="region of interest" description="Disordered" evidence="13">
    <location>
        <begin position="381"/>
        <end position="404"/>
    </location>
</feature>
<evidence type="ECO:0000256" key="6">
    <source>
        <dbReference type="ARBA" id="ARBA00022670"/>
    </source>
</evidence>
<gene>
    <name evidence="17" type="primary">pepN_2</name>
    <name evidence="17" type="ORF">STSP_08710</name>
</gene>
<evidence type="ECO:0000256" key="5">
    <source>
        <dbReference type="ARBA" id="ARBA00015611"/>
    </source>
</evidence>
<keyword evidence="8 17" id="KW-0378">Hydrolase</keyword>
<organism evidence="17 18">
    <name type="scientific">Streptomyces jeddahensis</name>
    <dbReference type="NCBI Taxonomy" id="1716141"/>
    <lineage>
        <taxon>Bacteria</taxon>
        <taxon>Bacillati</taxon>
        <taxon>Actinomycetota</taxon>
        <taxon>Actinomycetes</taxon>
        <taxon>Kitasatosporales</taxon>
        <taxon>Streptomycetaceae</taxon>
        <taxon>Streptomyces</taxon>
    </lineage>
</organism>